<keyword evidence="2" id="KW-1185">Reference proteome</keyword>
<protein>
    <submittedName>
        <fullName evidence="1">Uncharacterized protein</fullName>
    </submittedName>
</protein>
<proteinExistence type="predicted"/>
<evidence type="ECO:0000313" key="2">
    <source>
        <dbReference type="Proteomes" id="UP001321700"/>
    </source>
</evidence>
<name>A0ABU3KHN8_9BURK</name>
<sequence>MPGYRRPRYSGAPYVPSNTPTIKAGDLVEYDGVRQTVKSVIISRGELSVQLSDYPGVVAVHKLFKY</sequence>
<evidence type="ECO:0000313" key="1">
    <source>
        <dbReference type="EMBL" id="MDT7517286.1"/>
    </source>
</evidence>
<accession>A0ABU3KHN8</accession>
<dbReference type="EMBL" id="JAVBIK010000001">
    <property type="protein sequence ID" value="MDT7517286.1"/>
    <property type="molecule type" value="Genomic_DNA"/>
</dbReference>
<dbReference type="Proteomes" id="UP001321700">
    <property type="component" value="Unassembled WGS sequence"/>
</dbReference>
<organism evidence="1 2">
    <name type="scientific">Rhodoferax potami</name>
    <dbReference type="NCBI Taxonomy" id="3068338"/>
    <lineage>
        <taxon>Bacteria</taxon>
        <taxon>Pseudomonadati</taxon>
        <taxon>Pseudomonadota</taxon>
        <taxon>Betaproteobacteria</taxon>
        <taxon>Burkholderiales</taxon>
        <taxon>Comamonadaceae</taxon>
        <taxon>Rhodoferax</taxon>
    </lineage>
</organism>
<dbReference type="RefSeq" id="WP_313873124.1">
    <property type="nucleotide sequence ID" value="NZ_JAVBIK010000001.1"/>
</dbReference>
<reference evidence="1 2" key="1">
    <citation type="submission" date="2023-08" db="EMBL/GenBank/DDBJ databases">
        <title>Rhodoferax potami sp. nov. and Rhodoferax mekongensis sp. nov., isolated from the Mekong River in Thailand.</title>
        <authorList>
            <person name="Kitikhun S."/>
            <person name="Charoenyingcharoen P."/>
            <person name="Siriarchawattana P."/>
            <person name="Likhitrattanapisal S."/>
            <person name="Nilsakha T."/>
            <person name="Chanpet A."/>
            <person name="Rattanawaree P."/>
            <person name="Ingsriswang S."/>
        </authorList>
    </citation>
    <scope>NUCLEOTIDE SEQUENCE [LARGE SCALE GENOMIC DNA]</scope>
    <source>
        <strain evidence="1 2">TBRC 17660</strain>
    </source>
</reference>
<comment type="caution">
    <text evidence="1">The sequence shown here is derived from an EMBL/GenBank/DDBJ whole genome shotgun (WGS) entry which is preliminary data.</text>
</comment>
<gene>
    <name evidence="1" type="ORF">RAE19_00765</name>
</gene>